<feature type="active site" evidence="13">
    <location>
        <position position="268"/>
    </location>
</feature>
<evidence type="ECO:0000256" key="7">
    <source>
        <dbReference type="ARBA" id="ARBA00022989"/>
    </source>
</evidence>
<evidence type="ECO:0000256" key="14">
    <source>
        <dbReference type="NCBIfam" id="TIGR04265"/>
    </source>
</evidence>
<evidence type="ECO:0000256" key="8">
    <source>
        <dbReference type="ARBA" id="ARBA00023098"/>
    </source>
</evidence>
<dbReference type="InterPro" id="IPR027379">
    <property type="entry name" value="CLS_N"/>
</dbReference>
<comment type="function">
    <text evidence="12 13">Catalyzes the reversible phosphatidyl group transfer from one phosphatidylglycerol molecule to another to form cardiolipin (CL) (diphosphatidylglycerol) and glycerol.</text>
</comment>
<dbReference type="InterPro" id="IPR025202">
    <property type="entry name" value="PLD-like_dom"/>
</dbReference>
<comment type="catalytic activity">
    <reaction evidence="13">
        <text>2 a 1,2-diacyl-sn-glycero-3-phospho-(1'-sn-glycerol) = a cardiolipin + glycerol</text>
        <dbReference type="Rhea" id="RHEA:31451"/>
        <dbReference type="ChEBI" id="CHEBI:17754"/>
        <dbReference type="ChEBI" id="CHEBI:62237"/>
        <dbReference type="ChEBI" id="CHEBI:64716"/>
    </reaction>
</comment>
<evidence type="ECO:0000256" key="6">
    <source>
        <dbReference type="ARBA" id="ARBA00022737"/>
    </source>
</evidence>
<evidence type="ECO:0000256" key="5">
    <source>
        <dbReference type="ARBA" id="ARBA00022692"/>
    </source>
</evidence>
<proteinExistence type="inferred from homology"/>
<dbReference type="SUPFAM" id="SSF56024">
    <property type="entry name" value="Phospholipase D/nuclease"/>
    <property type="match status" value="2"/>
</dbReference>
<evidence type="ECO:0000256" key="9">
    <source>
        <dbReference type="ARBA" id="ARBA00023136"/>
    </source>
</evidence>
<gene>
    <name evidence="16" type="ORF">JCM16418_4335</name>
</gene>
<keyword evidence="9 13" id="KW-0472">Membrane</keyword>
<name>W7YSH6_9BACL</name>
<dbReference type="PANTHER" id="PTHR21248">
    <property type="entry name" value="CARDIOLIPIN SYNTHASE"/>
    <property type="match status" value="1"/>
</dbReference>
<dbReference type="AlphaFoldDB" id="W7YSH6"/>
<dbReference type="PANTHER" id="PTHR21248:SF20">
    <property type="entry name" value="CARDIOLIPIN SYNTHASE YWIE-RELATED"/>
    <property type="match status" value="1"/>
</dbReference>
<sequence length="520" mass="59844">MKKKAAVIFQCNVKAREYMRRGLQVILIGAILIAFYYFGFGVFGKTAGTIVSIFSTLTVISLGFIIFMENRNPSTTISWILLLALMPVVGLIFYFLFGQNYFKKRKFDKKAEQDFKTFDRYAMRSIRMHQDLSHFSPSQQQLLHLSQRLARTPISFASHSKVLTNGKETFSTLLQELEKAKHHIHMEYYIYRADDIGTRIQQILIEKAREGLKVRFMYDAWGSMQLPKSFLQSMIDAGIQVTAYGSSKTLFFSSRVNYRNHRKIVVIDGTIGFIGGLNVGDEYLSRSAAYGFWRDTHMVVKGEAVRTLQIIFLRDWHYMTNEKILEAEYFSPVQEEQGTGGVQIIPSGPDNDRRVLKNIFFSMITSAQKSVWLATPYFIPDEDILTSLRVAAMSGLDVRILFPAKPDKWLPFLASHSYFPTLLEAGVKIYEYEKGFLHSKLLIVDGEIATIGTANMDMRSFHLNFEVNALLIHTESVQRMVSDFERDLKYTKLVSKDHLNDKRIYERFLESLARLLSPLL</sequence>
<dbReference type="Pfam" id="PF13396">
    <property type="entry name" value="PLDc_N"/>
    <property type="match status" value="1"/>
</dbReference>
<feature type="domain" description="PLD phosphodiesterase" evidence="15">
    <location>
        <begin position="256"/>
        <end position="283"/>
    </location>
</feature>
<feature type="active site" evidence="13">
    <location>
        <position position="440"/>
    </location>
</feature>
<evidence type="ECO:0000313" key="16">
    <source>
        <dbReference type="EMBL" id="GAF10158.1"/>
    </source>
</evidence>
<dbReference type="NCBIfam" id="TIGR04265">
    <property type="entry name" value="bac_cardiolipin"/>
    <property type="match status" value="1"/>
</dbReference>
<dbReference type="CDD" id="cd09110">
    <property type="entry name" value="PLDc_CLS_1"/>
    <property type="match status" value="1"/>
</dbReference>
<dbReference type="STRING" id="1236976.JCM16418_4335"/>
<comment type="subcellular location">
    <subcellularLocation>
        <location evidence="1 13">Cell membrane</location>
        <topology evidence="1 13">Multi-pass membrane protein</topology>
    </subcellularLocation>
</comment>
<dbReference type="GO" id="GO:0032049">
    <property type="term" value="P:cardiolipin biosynthetic process"/>
    <property type="evidence" value="ECO:0007669"/>
    <property type="project" value="UniProtKB-UniRule"/>
</dbReference>
<protein>
    <recommendedName>
        <fullName evidence="13 14">Cardiolipin synthase</fullName>
        <shortName evidence="13">CL synthase</shortName>
        <ecNumber evidence="13 14">2.7.8.-</ecNumber>
    </recommendedName>
</protein>
<keyword evidence="17" id="KW-1185">Reference proteome</keyword>
<evidence type="ECO:0000256" key="13">
    <source>
        <dbReference type="HAMAP-Rule" id="MF_01916"/>
    </source>
</evidence>
<reference evidence="16 17" key="1">
    <citation type="journal article" date="2014" name="Genome Announc.">
        <title>Draft Genome Sequence of Paenibacillus pini JCM 16418T, Isolated from the Rhizosphere of Pine Tree.</title>
        <authorList>
            <person name="Yuki M."/>
            <person name="Oshima K."/>
            <person name="Suda W."/>
            <person name="Oshida Y."/>
            <person name="Kitamura K."/>
            <person name="Iida Y."/>
            <person name="Hattori M."/>
            <person name="Ohkuma M."/>
        </authorList>
    </citation>
    <scope>NUCLEOTIDE SEQUENCE [LARGE SCALE GENOMIC DNA]</scope>
    <source>
        <strain evidence="16 17">JCM 16418</strain>
    </source>
</reference>
<evidence type="ECO:0000256" key="4">
    <source>
        <dbReference type="ARBA" id="ARBA00022679"/>
    </source>
</evidence>
<dbReference type="InterPro" id="IPR001736">
    <property type="entry name" value="PLipase_D/transphosphatidylase"/>
</dbReference>
<feature type="active site" evidence="13">
    <location>
        <position position="445"/>
    </location>
</feature>
<feature type="domain" description="PLD phosphodiesterase" evidence="15">
    <location>
        <begin position="433"/>
        <end position="460"/>
    </location>
</feature>
<dbReference type="PROSITE" id="PS50035">
    <property type="entry name" value="PLD"/>
    <property type="match status" value="2"/>
</dbReference>
<dbReference type="InterPro" id="IPR030874">
    <property type="entry name" value="Cardiolipin_synth_Firmi"/>
</dbReference>
<dbReference type="HAMAP" id="MF_01916">
    <property type="entry name" value="Cardiolipin_synth_Cls"/>
    <property type="match status" value="1"/>
</dbReference>
<evidence type="ECO:0000256" key="1">
    <source>
        <dbReference type="ARBA" id="ARBA00004651"/>
    </source>
</evidence>
<keyword evidence="2 13" id="KW-1003">Cell membrane</keyword>
<keyword evidence="6" id="KW-0677">Repeat</keyword>
<keyword evidence="10 13" id="KW-0594">Phospholipid biosynthesis</keyword>
<keyword evidence="3 13" id="KW-0444">Lipid biosynthesis</keyword>
<keyword evidence="8 13" id="KW-0443">Lipid metabolism</keyword>
<evidence type="ECO:0000313" key="17">
    <source>
        <dbReference type="Proteomes" id="UP000019364"/>
    </source>
</evidence>
<feature type="active site" evidence="13">
    <location>
        <position position="263"/>
    </location>
</feature>
<keyword evidence="5 13" id="KW-0812">Transmembrane</keyword>
<dbReference type="Pfam" id="PF13091">
    <property type="entry name" value="PLDc_2"/>
    <property type="match status" value="2"/>
</dbReference>
<feature type="active site" evidence="13">
    <location>
        <position position="438"/>
    </location>
</feature>
<evidence type="ECO:0000256" key="12">
    <source>
        <dbReference type="ARBA" id="ARBA00057569"/>
    </source>
</evidence>
<dbReference type="GO" id="GO:0008808">
    <property type="term" value="F:cardiolipin synthase activity"/>
    <property type="evidence" value="ECO:0007669"/>
    <property type="project" value="UniProtKB-UniRule"/>
</dbReference>
<dbReference type="CDD" id="cd09112">
    <property type="entry name" value="PLDc_CLS_2"/>
    <property type="match status" value="1"/>
</dbReference>
<feature type="transmembrane region" description="Helical" evidence="13">
    <location>
        <begin position="79"/>
        <end position="97"/>
    </location>
</feature>
<dbReference type="FunFam" id="3.30.870.10:FF:000014">
    <property type="entry name" value="Cardiolipin synthase"/>
    <property type="match status" value="1"/>
</dbReference>
<evidence type="ECO:0000256" key="2">
    <source>
        <dbReference type="ARBA" id="ARBA00022475"/>
    </source>
</evidence>
<dbReference type="eggNOG" id="COG1502">
    <property type="taxonomic scope" value="Bacteria"/>
</dbReference>
<feature type="transmembrane region" description="Helical" evidence="13">
    <location>
        <begin position="46"/>
        <end position="67"/>
    </location>
</feature>
<feature type="active site" evidence="13">
    <location>
        <position position="261"/>
    </location>
</feature>
<dbReference type="Proteomes" id="UP000019364">
    <property type="component" value="Unassembled WGS sequence"/>
</dbReference>
<accession>W7YSH6</accession>
<feature type="transmembrane region" description="Helical" evidence="13">
    <location>
        <begin position="21"/>
        <end position="40"/>
    </location>
</feature>
<keyword evidence="7 13" id="KW-1133">Transmembrane helix</keyword>
<evidence type="ECO:0000256" key="3">
    <source>
        <dbReference type="ARBA" id="ARBA00022516"/>
    </source>
</evidence>
<dbReference type="SMART" id="SM00155">
    <property type="entry name" value="PLDc"/>
    <property type="match status" value="2"/>
</dbReference>
<dbReference type="InterPro" id="IPR022924">
    <property type="entry name" value="Cardiolipin_synthase"/>
</dbReference>
<keyword evidence="4 13" id="KW-0808">Transferase</keyword>
<dbReference type="FunFam" id="3.30.870.10:FF:000021">
    <property type="entry name" value="Cardiolipin synthase"/>
    <property type="match status" value="1"/>
</dbReference>
<evidence type="ECO:0000256" key="11">
    <source>
        <dbReference type="ARBA" id="ARBA00023264"/>
    </source>
</evidence>
<dbReference type="EMBL" id="BAVZ01000019">
    <property type="protein sequence ID" value="GAF10158.1"/>
    <property type="molecule type" value="Genomic_DNA"/>
</dbReference>
<dbReference type="EC" id="2.7.8.-" evidence="13 14"/>
<evidence type="ECO:0000259" key="15">
    <source>
        <dbReference type="PROSITE" id="PS50035"/>
    </source>
</evidence>
<keyword evidence="11 13" id="KW-1208">Phospholipid metabolism</keyword>
<organism evidence="16 17">
    <name type="scientific">Paenibacillus pini JCM 16418</name>
    <dbReference type="NCBI Taxonomy" id="1236976"/>
    <lineage>
        <taxon>Bacteria</taxon>
        <taxon>Bacillati</taxon>
        <taxon>Bacillota</taxon>
        <taxon>Bacilli</taxon>
        <taxon>Bacillales</taxon>
        <taxon>Paenibacillaceae</taxon>
        <taxon>Paenibacillus</taxon>
    </lineage>
</organism>
<evidence type="ECO:0000256" key="10">
    <source>
        <dbReference type="ARBA" id="ARBA00023209"/>
    </source>
</evidence>
<comment type="caution">
    <text evidence="16">The sequence shown here is derived from an EMBL/GenBank/DDBJ whole genome shotgun (WGS) entry which is preliminary data.</text>
</comment>
<dbReference type="GO" id="GO:0005886">
    <property type="term" value="C:plasma membrane"/>
    <property type="evidence" value="ECO:0007669"/>
    <property type="project" value="UniProtKB-SubCell"/>
</dbReference>
<comment type="similarity">
    <text evidence="13">Belongs to the phospholipase D family. Cardiolipin synthase subfamily.</text>
</comment>
<dbReference type="Gene3D" id="3.30.870.10">
    <property type="entry name" value="Endonuclease Chain A"/>
    <property type="match status" value="2"/>
</dbReference>